<dbReference type="Gene3D" id="3.40.630.30">
    <property type="match status" value="1"/>
</dbReference>
<accession>A0A3E5BKG9</accession>
<dbReference type="InterPro" id="IPR031165">
    <property type="entry name" value="GNAT_YJDJ"/>
</dbReference>
<proteinExistence type="predicted"/>
<dbReference type="EMBL" id="QSUL01000003">
    <property type="protein sequence ID" value="RGN38117.1"/>
    <property type="molecule type" value="Genomic_DNA"/>
</dbReference>
<dbReference type="InterPro" id="IPR045057">
    <property type="entry name" value="Gcn5-rel_NAT"/>
</dbReference>
<dbReference type="PANTHER" id="PTHR31435:SF9">
    <property type="entry name" value="PROTEIN NATD1"/>
    <property type="match status" value="1"/>
</dbReference>
<gene>
    <name evidence="2" type="ORF">DXB65_04490</name>
</gene>
<dbReference type="AlphaFoldDB" id="A0A3E5BKG9"/>
<evidence type="ECO:0000313" key="2">
    <source>
        <dbReference type="EMBL" id="RGN38117.1"/>
    </source>
</evidence>
<dbReference type="RefSeq" id="WP_009128805.1">
    <property type="nucleotide sequence ID" value="NZ_CABKRN010000001.1"/>
</dbReference>
<name>A0A3E5BKG9_9BACE</name>
<dbReference type="SUPFAM" id="SSF55729">
    <property type="entry name" value="Acyl-CoA N-acyltransferases (Nat)"/>
    <property type="match status" value="1"/>
</dbReference>
<reference evidence="2 3" key="1">
    <citation type="submission" date="2018-08" db="EMBL/GenBank/DDBJ databases">
        <title>A genome reference for cultivated species of the human gut microbiota.</title>
        <authorList>
            <person name="Zou Y."/>
            <person name="Xue W."/>
            <person name="Luo G."/>
        </authorList>
    </citation>
    <scope>NUCLEOTIDE SEQUENCE [LARGE SCALE GENOMIC DNA]</scope>
    <source>
        <strain evidence="2 3">OM05-15BH</strain>
    </source>
</reference>
<dbReference type="Pfam" id="PF14542">
    <property type="entry name" value="Acetyltransf_CG"/>
    <property type="match status" value="1"/>
</dbReference>
<dbReference type="GO" id="GO:0016740">
    <property type="term" value="F:transferase activity"/>
    <property type="evidence" value="ECO:0007669"/>
    <property type="project" value="UniProtKB-KW"/>
</dbReference>
<evidence type="ECO:0000313" key="3">
    <source>
        <dbReference type="Proteomes" id="UP000260983"/>
    </source>
</evidence>
<dbReference type="Proteomes" id="UP000260983">
    <property type="component" value="Unassembled WGS sequence"/>
</dbReference>
<evidence type="ECO:0000259" key="1">
    <source>
        <dbReference type="PROSITE" id="PS51729"/>
    </source>
</evidence>
<protein>
    <submittedName>
        <fullName evidence="2">N-acetyltransferase</fullName>
    </submittedName>
</protein>
<keyword evidence="2" id="KW-0808">Transferase</keyword>
<sequence length="100" mass="10930">MNIEHYPEKKVFQTTVDGETARLMYHVTDGALDVRHTIVPDEISGRGIASALVKAAYDYALVNGLVPVATCSYAVVWLERHPEYNGKTGKDYAGEGTCAL</sequence>
<organism evidence="2 3">
    <name type="scientific">Bacteroides oleiciplenus</name>
    <dbReference type="NCBI Taxonomy" id="626931"/>
    <lineage>
        <taxon>Bacteria</taxon>
        <taxon>Pseudomonadati</taxon>
        <taxon>Bacteroidota</taxon>
        <taxon>Bacteroidia</taxon>
        <taxon>Bacteroidales</taxon>
        <taxon>Bacteroidaceae</taxon>
        <taxon>Bacteroides</taxon>
    </lineage>
</organism>
<dbReference type="InterPro" id="IPR016181">
    <property type="entry name" value="Acyl_CoA_acyltransferase"/>
</dbReference>
<dbReference type="PANTHER" id="PTHR31435">
    <property type="entry name" value="PROTEIN NATD1"/>
    <property type="match status" value="1"/>
</dbReference>
<feature type="domain" description="N-acetyltransferase" evidence="1">
    <location>
        <begin position="4"/>
        <end position="89"/>
    </location>
</feature>
<comment type="caution">
    <text evidence="2">The sequence shown here is derived from an EMBL/GenBank/DDBJ whole genome shotgun (WGS) entry which is preliminary data.</text>
</comment>
<dbReference type="PROSITE" id="PS51729">
    <property type="entry name" value="GNAT_YJDJ"/>
    <property type="match status" value="1"/>
</dbReference>